<dbReference type="Proteomes" id="UP000242450">
    <property type="component" value="Chromosome 3"/>
</dbReference>
<sequence>MDASCGQPQPDPACRARRPWATPPAPPLLERPQPLENPTRPNNSMMTGTGPRVGPHTLRAKPHEALEVAIAELKALILGKSREVVAELLPDDMRPGVVHSSLQWESVMCVSVIGFLVKQQFFGTSSSVKKEYLNAKSYLEDSSLEKESSKIQRLADTYGKLKRTNSISKEEMTSLVKEGTRGKKKFMQHHGGGDGCLFLIHQRKKPGGFSLGLDSAAWAAALRQLLFVYRRDVPTIRQ</sequence>
<dbReference type="AlphaFoldDB" id="A0A212DEH9"/>
<evidence type="ECO:0000256" key="1">
    <source>
        <dbReference type="SAM" id="MobiDB-lite"/>
    </source>
</evidence>
<evidence type="ECO:0000313" key="3">
    <source>
        <dbReference type="Proteomes" id="UP000242450"/>
    </source>
</evidence>
<proteinExistence type="predicted"/>
<keyword evidence="3" id="KW-1185">Reference proteome</keyword>
<name>A0A212DEH9_CEREH</name>
<organism evidence="2 3">
    <name type="scientific">Cervus elaphus hippelaphus</name>
    <name type="common">European red deer</name>
    <dbReference type="NCBI Taxonomy" id="46360"/>
    <lineage>
        <taxon>Eukaryota</taxon>
        <taxon>Metazoa</taxon>
        <taxon>Chordata</taxon>
        <taxon>Craniata</taxon>
        <taxon>Vertebrata</taxon>
        <taxon>Euteleostomi</taxon>
        <taxon>Mammalia</taxon>
        <taxon>Eutheria</taxon>
        <taxon>Laurasiatheria</taxon>
        <taxon>Artiodactyla</taxon>
        <taxon>Ruminantia</taxon>
        <taxon>Pecora</taxon>
        <taxon>Cervidae</taxon>
        <taxon>Cervinae</taxon>
        <taxon>Cervus</taxon>
    </lineage>
</organism>
<dbReference type="EMBL" id="MKHE01000003">
    <property type="protein sequence ID" value="OWK16630.1"/>
    <property type="molecule type" value="Genomic_DNA"/>
</dbReference>
<gene>
    <name evidence="2" type="ORF">Celaphus_00011643</name>
</gene>
<reference evidence="2 3" key="1">
    <citation type="journal article" date="2018" name="Mol. Genet. Genomics">
        <title>The red deer Cervus elaphus genome CerEla1.0: sequencing, annotating, genes, and chromosomes.</title>
        <authorList>
            <person name="Bana N.A."/>
            <person name="Nyiri A."/>
            <person name="Nagy J."/>
            <person name="Frank K."/>
            <person name="Nagy T."/>
            <person name="Steger V."/>
            <person name="Schiller M."/>
            <person name="Lakatos P."/>
            <person name="Sugar L."/>
            <person name="Horn P."/>
            <person name="Barta E."/>
            <person name="Orosz L."/>
        </authorList>
    </citation>
    <scope>NUCLEOTIDE SEQUENCE [LARGE SCALE GENOMIC DNA]</scope>
    <source>
        <strain evidence="2">Hungarian</strain>
    </source>
</reference>
<protein>
    <submittedName>
        <fullName evidence="2">Uncharacterized protein</fullName>
    </submittedName>
</protein>
<comment type="caution">
    <text evidence="2">The sequence shown here is derived from an EMBL/GenBank/DDBJ whole genome shotgun (WGS) entry which is preliminary data.</text>
</comment>
<feature type="region of interest" description="Disordered" evidence="1">
    <location>
        <begin position="1"/>
        <end position="49"/>
    </location>
</feature>
<accession>A0A212DEH9</accession>
<evidence type="ECO:0000313" key="2">
    <source>
        <dbReference type="EMBL" id="OWK16630.1"/>
    </source>
</evidence>